<comment type="caution">
    <text evidence="3">The sequence shown here is derived from an EMBL/GenBank/DDBJ whole genome shotgun (WGS) entry which is preliminary data.</text>
</comment>
<dbReference type="Pfam" id="PF02452">
    <property type="entry name" value="PemK_toxin"/>
    <property type="match status" value="1"/>
</dbReference>
<evidence type="ECO:0000313" key="4">
    <source>
        <dbReference type="Proteomes" id="UP000067598"/>
    </source>
</evidence>
<comment type="similarity">
    <text evidence="1">Belongs to the PemK/MazF family.</text>
</comment>
<dbReference type="InterPro" id="IPR011067">
    <property type="entry name" value="Plasmid_toxin/cell-grow_inhib"/>
</dbReference>
<dbReference type="SUPFAM" id="SSF50118">
    <property type="entry name" value="Cell growth inhibitor/plasmid maintenance toxic component"/>
    <property type="match status" value="1"/>
</dbReference>
<dbReference type="EMBL" id="LJGP01000007">
    <property type="protein sequence ID" value="KWU04681.1"/>
    <property type="molecule type" value="Genomic_DNA"/>
</dbReference>
<proteinExistence type="inferred from homology"/>
<dbReference type="PATRIC" id="fig|47770.28.peg.2012"/>
<dbReference type="Proteomes" id="UP000067598">
    <property type="component" value="Unassembled WGS sequence"/>
</dbReference>
<sequence length="109" mass="13101">MSKNIATAYVRFVQVSGGKRRPIFILQETEDKVFFFDITTKFKNKAEEIKKHYFEIKEYENTGLKKHSWIDTYRRYSVSKKDTNVKHIGRLSDQDIHRLVKFLRKNAKK</sequence>
<dbReference type="GO" id="GO:0003677">
    <property type="term" value="F:DNA binding"/>
    <property type="evidence" value="ECO:0007669"/>
    <property type="project" value="InterPro"/>
</dbReference>
<name>A0A125P6K1_9LACO</name>
<protein>
    <submittedName>
        <fullName evidence="3">Toxin MazF</fullName>
    </submittedName>
</protein>
<keyword evidence="2" id="KW-1277">Toxin-antitoxin system</keyword>
<dbReference type="Gene3D" id="2.30.30.110">
    <property type="match status" value="1"/>
</dbReference>
<organism evidence="3 4">
    <name type="scientific">Lactobacillus crispatus</name>
    <dbReference type="NCBI Taxonomy" id="47770"/>
    <lineage>
        <taxon>Bacteria</taxon>
        <taxon>Bacillati</taxon>
        <taxon>Bacillota</taxon>
        <taxon>Bacilli</taxon>
        <taxon>Lactobacillales</taxon>
        <taxon>Lactobacillaceae</taxon>
        <taxon>Lactobacillus</taxon>
    </lineage>
</organism>
<accession>A0A125P6K1</accession>
<evidence type="ECO:0000256" key="2">
    <source>
        <dbReference type="ARBA" id="ARBA00022649"/>
    </source>
</evidence>
<dbReference type="RefSeq" id="WP_060461785.1">
    <property type="nucleotide sequence ID" value="NZ_AP025162.1"/>
</dbReference>
<gene>
    <name evidence="3" type="ORF">AEL95_02230</name>
</gene>
<evidence type="ECO:0000256" key="1">
    <source>
        <dbReference type="ARBA" id="ARBA00007521"/>
    </source>
</evidence>
<reference evidence="3 4" key="1">
    <citation type="journal article" date="2016" name="Microbiology (Mosc.)">
        <title>Comparison of Lactobacillus crispatus isolates from Lactobacillus-dominated vaginal microbiomes with isolates from microbiomes containing bacterial vaginosis-associated bacteria.</title>
        <authorList>
            <person name="Abdelmaksoud A.A."/>
            <person name="Koparde V.N."/>
            <person name="Sheth N.U."/>
            <person name="Serrano M.G."/>
            <person name="Glascock A.L."/>
            <person name="Fettweis J.M."/>
            <person name="Strauss Iii J.F."/>
            <person name="Buck G.A."/>
            <person name="Jefferson K.K."/>
        </authorList>
    </citation>
    <scope>NUCLEOTIDE SEQUENCE [LARGE SCALE GENOMIC DNA]</scope>
    <source>
        <strain evidence="3 4">VMC3</strain>
    </source>
</reference>
<dbReference type="AlphaFoldDB" id="A0A125P6K1"/>
<evidence type="ECO:0000313" key="3">
    <source>
        <dbReference type="EMBL" id="KWU04681.1"/>
    </source>
</evidence>
<dbReference type="InterPro" id="IPR003477">
    <property type="entry name" value="PemK-like"/>
</dbReference>